<evidence type="ECO:0000259" key="7">
    <source>
        <dbReference type="Pfam" id="PF00107"/>
    </source>
</evidence>
<comment type="caution">
    <text evidence="9">The sequence shown here is derived from an EMBL/GenBank/DDBJ whole genome shotgun (WGS) entry which is preliminary data.</text>
</comment>
<evidence type="ECO:0000256" key="6">
    <source>
        <dbReference type="RuleBase" id="RU361277"/>
    </source>
</evidence>
<dbReference type="GO" id="GO:0016491">
    <property type="term" value="F:oxidoreductase activity"/>
    <property type="evidence" value="ECO:0007669"/>
    <property type="project" value="UniProtKB-KW"/>
</dbReference>
<name>A0A543BIW3_9MICO</name>
<evidence type="ECO:0000259" key="8">
    <source>
        <dbReference type="Pfam" id="PF08240"/>
    </source>
</evidence>
<evidence type="ECO:0000256" key="4">
    <source>
        <dbReference type="ARBA" id="ARBA00022833"/>
    </source>
</evidence>
<evidence type="ECO:0000256" key="5">
    <source>
        <dbReference type="ARBA" id="ARBA00023002"/>
    </source>
</evidence>
<dbReference type="Proteomes" id="UP000317209">
    <property type="component" value="Unassembled WGS sequence"/>
</dbReference>
<evidence type="ECO:0000256" key="2">
    <source>
        <dbReference type="ARBA" id="ARBA00008072"/>
    </source>
</evidence>
<comment type="cofactor">
    <cofactor evidence="1 6">
        <name>Zn(2+)</name>
        <dbReference type="ChEBI" id="CHEBI:29105"/>
    </cofactor>
</comment>
<dbReference type="SUPFAM" id="SSF51735">
    <property type="entry name" value="NAD(P)-binding Rossmann-fold domains"/>
    <property type="match status" value="1"/>
</dbReference>
<dbReference type="PRINTS" id="PR00368">
    <property type="entry name" value="FADPNR"/>
</dbReference>
<gene>
    <name evidence="9" type="ORF">FB560_0323</name>
</gene>
<dbReference type="InterPro" id="IPR011032">
    <property type="entry name" value="GroES-like_sf"/>
</dbReference>
<evidence type="ECO:0000256" key="1">
    <source>
        <dbReference type="ARBA" id="ARBA00001947"/>
    </source>
</evidence>
<dbReference type="EMBL" id="VFOX01000001">
    <property type="protein sequence ID" value="TQL84731.1"/>
    <property type="molecule type" value="Genomic_DNA"/>
</dbReference>
<proteinExistence type="inferred from homology"/>
<keyword evidence="5" id="KW-0560">Oxidoreductase</keyword>
<dbReference type="Pfam" id="PF00107">
    <property type="entry name" value="ADH_zinc_N"/>
    <property type="match status" value="1"/>
</dbReference>
<accession>A0A543BIW3</accession>
<sequence>MKEEVLVKALVYHGPNRLTVENRPDPIAGPGEVLVEVIATGICGSDLHGYTGENGRRMPGQIMGHETVGRIAALGADADEHLSLGDLVTIDPVLSCGECAVCLDPGEQLCPRRRVIGVDPLIIAAFAEQIAVPARNVVVLPPDMPADLGALVEPLAVGFRAATRGGVGPASAVLVIGGGPIGQAAALAARRLGARVVVSEISAARATLVTQLGFPVLNPADVDLATAVEAELGRRPDVVIDAVALSSTLTQALQVSAVGASIVLLGMGSPQLDLDAYRVSTEERTVIGSFCYTAAQFRSTAEWVAANAAALEPLIDDSVLLADAPRAFADLADGTSNASKILVRLGS</sequence>
<organism evidence="9 10">
    <name type="scientific">Microbacterium saperdae</name>
    <dbReference type="NCBI Taxonomy" id="69368"/>
    <lineage>
        <taxon>Bacteria</taxon>
        <taxon>Bacillati</taxon>
        <taxon>Actinomycetota</taxon>
        <taxon>Actinomycetes</taxon>
        <taxon>Micrococcales</taxon>
        <taxon>Microbacteriaceae</taxon>
        <taxon>Microbacterium</taxon>
    </lineage>
</organism>
<keyword evidence="3 6" id="KW-0479">Metal-binding</keyword>
<dbReference type="InterPro" id="IPR036291">
    <property type="entry name" value="NAD(P)-bd_dom_sf"/>
</dbReference>
<dbReference type="InterPro" id="IPR013149">
    <property type="entry name" value="ADH-like_C"/>
</dbReference>
<reference evidence="9 10" key="1">
    <citation type="submission" date="2019-06" db="EMBL/GenBank/DDBJ databases">
        <title>Sequencing the genomes of 1000 actinobacteria strains.</title>
        <authorList>
            <person name="Klenk H.-P."/>
        </authorList>
    </citation>
    <scope>NUCLEOTIDE SEQUENCE [LARGE SCALE GENOMIC DNA]</scope>
    <source>
        <strain evidence="9 10">DSM 20169</strain>
    </source>
</reference>
<dbReference type="InterPro" id="IPR013154">
    <property type="entry name" value="ADH-like_N"/>
</dbReference>
<evidence type="ECO:0000313" key="9">
    <source>
        <dbReference type="EMBL" id="TQL84731.1"/>
    </source>
</evidence>
<dbReference type="PANTHER" id="PTHR43161">
    <property type="entry name" value="SORBITOL DEHYDROGENASE"/>
    <property type="match status" value="1"/>
</dbReference>
<dbReference type="Gene3D" id="3.90.180.10">
    <property type="entry name" value="Medium-chain alcohol dehydrogenases, catalytic domain"/>
    <property type="match status" value="1"/>
</dbReference>
<keyword evidence="10" id="KW-1185">Reference proteome</keyword>
<protein>
    <submittedName>
        <fullName evidence="9">Threonine dehydrogenase-like Zn-dependent dehydrogenase</fullName>
    </submittedName>
</protein>
<dbReference type="PROSITE" id="PS00059">
    <property type="entry name" value="ADH_ZINC"/>
    <property type="match status" value="1"/>
</dbReference>
<dbReference type="SUPFAM" id="SSF50129">
    <property type="entry name" value="GroES-like"/>
    <property type="match status" value="1"/>
</dbReference>
<dbReference type="PANTHER" id="PTHR43161:SF9">
    <property type="entry name" value="SORBITOL DEHYDROGENASE"/>
    <property type="match status" value="1"/>
</dbReference>
<comment type="similarity">
    <text evidence="2 6">Belongs to the zinc-containing alcohol dehydrogenase family.</text>
</comment>
<dbReference type="GO" id="GO:0008270">
    <property type="term" value="F:zinc ion binding"/>
    <property type="evidence" value="ECO:0007669"/>
    <property type="project" value="InterPro"/>
</dbReference>
<dbReference type="Gene3D" id="3.40.50.720">
    <property type="entry name" value="NAD(P)-binding Rossmann-like Domain"/>
    <property type="match status" value="1"/>
</dbReference>
<dbReference type="InterPro" id="IPR002328">
    <property type="entry name" value="ADH_Zn_CS"/>
</dbReference>
<evidence type="ECO:0000256" key="3">
    <source>
        <dbReference type="ARBA" id="ARBA00022723"/>
    </source>
</evidence>
<keyword evidence="4 6" id="KW-0862">Zinc</keyword>
<evidence type="ECO:0000313" key="10">
    <source>
        <dbReference type="Proteomes" id="UP000317209"/>
    </source>
</evidence>
<feature type="domain" description="Alcohol dehydrogenase-like C-terminal" evidence="7">
    <location>
        <begin position="180"/>
        <end position="305"/>
    </location>
</feature>
<dbReference type="Pfam" id="PF08240">
    <property type="entry name" value="ADH_N"/>
    <property type="match status" value="1"/>
</dbReference>
<feature type="domain" description="Alcohol dehydrogenase-like N-terminal" evidence="8">
    <location>
        <begin position="29"/>
        <end position="141"/>
    </location>
</feature>
<dbReference type="AlphaFoldDB" id="A0A543BIW3"/>